<dbReference type="Pfam" id="PF13558">
    <property type="entry name" value="SbcC_Walker_B"/>
    <property type="match status" value="1"/>
</dbReference>
<sequence>MRIIKLTMNAFMTYKDFTVVDFENMLDHGLYLISGPTGSGKTTLFDAITFALYGEASGSHRHVSYFRSDFADAKDETYVELTFELHQHIYTIKRSPTYYREGYKTPKNANAYLDDGENMIEGVKEVNAKIKELLGVDVHQFKQIVMIAQGEFTKLIYASSEERERVLRHVFHSESLVVFENLLKEQVKTYKDQFLLSSQALSSRFSMLQLDSAFMDMHQQEFHPSYIQEATLENEKLHDQLQHYQTSYQNAKVSYDQFANLYYQKQQQNLQLSELQQITQQYQTLQNQEKMMASLKHDLDQVTAIKDHQSLLDQYQQIKLSYQQAMNQKQKVHKQLETSQKQFEQLEREYQQLEKEKQQKDQLLLDIDNTKQSLEKYQQYHQLLQQYQNQYKQYQSMQNDYQNLQSRYEKLDNRIQRDQENVNRLPRLELELEQNEKNVKDINKKRVMIHELSQFYDEWKSLEDHHYDLSVNYQKKHQKYEDILVKYRHEDELFRRQQAGILASHLKENEPCPVCGSTHHPHLAQLETSVLSSHELENLSQQVEVLNQQQQEAYQDVFQQNELVQQMKTRIEMLKKQLDIQEELSKEVFIRLLSDIVQVIDEQEKTYQKKYNDVIYLKKIQKNLKQDHLLLQQQNQYLQDMQNQIMDKEKQLSLLHQQYTQLQEEYHLSNEQDISVLLKHQQIQFQQLDQHIHDIENQYHQCQKDISVYTHQLETFSSQINDLESKQEAYTQRYQAFIDQYFDSEEQFLDYQKRQQSIFNQEKDYQNYIIQKEALGKQKQLLEEKTKDYHMTDLSLEKQQLDALAQTRDETYTQYHETLHVYKQNQETLDQLDKDYHKNQDIFEKYTLYQDLYDYTSGKNPLRMSFERYVLSAYFEQILEFANIELLKMTQGRFALYRKKDVKGVKQQGLDLSVLDYETGMMRDIQSLSGGESFKAALSLALGLSSMIQNYAGGIELNTLFIDEGFGTLDHESIDQALSVLMDLKNDHKTIGIISHVDELKERIDTQIIVEKGQQGSSLHIERG</sequence>
<keyword evidence="7" id="KW-1185">Reference proteome</keyword>
<accession>A0ABT7UKV4</accession>
<dbReference type="InterPro" id="IPR027417">
    <property type="entry name" value="P-loop_NTPase"/>
</dbReference>
<keyword evidence="4" id="KW-0175">Coiled coil</keyword>
<evidence type="ECO:0000256" key="2">
    <source>
        <dbReference type="ARBA" id="ARBA00011322"/>
    </source>
</evidence>
<name>A0ABT7UKV4_9FIRM</name>
<dbReference type="PANTHER" id="PTHR32114:SF2">
    <property type="entry name" value="ABC TRANSPORTER ABCH.3"/>
    <property type="match status" value="1"/>
</dbReference>
<evidence type="ECO:0000256" key="1">
    <source>
        <dbReference type="ARBA" id="ARBA00006930"/>
    </source>
</evidence>
<protein>
    <recommendedName>
        <fullName evidence="3">Nuclease SbcCD subunit C</fullName>
    </recommendedName>
</protein>
<dbReference type="Gene3D" id="3.40.50.300">
    <property type="entry name" value="P-loop containing nucleotide triphosphate hydrolases"/>
    <property type="match status" value="2"/>
</dbReference>
<feature type="coiled-coil region" evidence="4">
    <location>
        <begin position="631"/>
        <end position="740"/>
    </location>
</feature>
<dbReference type="RefSeq" id="WP_289528091.1">
    <property type="nucleotide sequence ID" value="NZ_JAUDCK010000041.1"/>
</dbReference>
<evidence type="ECO:0000256" key="3">
    <source>
        <dbReference type="ARBA" id="ARBA00013368"/>
    </source>
</evidence>
<gene>
    <name evidence="6" type="ORF">QUV98_09725</name>
</gene>
<comment type="similarity">
    <text evidence="1">Belongs to the SMC family. SbcC subfamily.</text>
</comment>
<dbReference type="Proteomes" id="UP001529275">
    <property type="component" value="Unassembled WGS sequence"/>
</dbReference>
<dbReference type="SUPFAM" id="SSF52540">
    <property type="entry name" value="P-loop containing nucleoside triphosphate hydrolases"/>
    <property type="match status" value="3"/>
</dbReference>
<evidence type="ECO:0000259" key="5">
    <source>
        <dbReference type="Pfam" id="PF13476"/>
    </source>
</evidence>
<dbReference type="PANTHER" id="PTHR32114">
    <property type="entry name" value="ABC TRANSPORTER ABCH.3"/>
    <property type="match status" value="1"/>
</dbReference>
<evidence type="ECO:0000313" key="7">
    <source>
        <dbReference type="Proteomes" id="UP001529275"/>
    </source>
</evidence>
<dbReference type="EMBL" id="JAUDCK010000041">
    <property type="protein sequence ID" value="MDM8196592.1"/>
    <property type="molecule type" value="Genomic_DNA"/>
</dbReference>
<feature type="coiled-coil region" evidence="4">
    <location>
        <begin position="285"/>
        <end position="445"/>
    </location>
</feature>
<comment type="caution">
    <text evidence="6">The sequence shown here is derived from an EMBL/GenBank/DDBJ whole genome shotgun (WGS) entry which is preliminary data.</text>
</comment>
<dbReference type="InterPro" id="IPR038729">
    <property type="entry name" value="Rad50/SbcC_AAA"/>
</dbReference>
<proteinExistence type="inferred from homology"/>
<evidence type="ECO:0000313" key="6">
    <source>
        <dbReference type="EMBL" id="MDM8196592.1"/>
    </source>
</evidence>
<reference evidence="7" key="1">
    <citation type="submission" date="2023-06" db="EMBL/GenBank/DDBJ databases">
        <title>Identification and characterization of horizontal gene transfer across gut microbiota members of farm animals based on homology search.</title>
        <authorList>
            <person name="Zeman M."/>
            <person name="Kubasova T."/>
            <person name="Jahodarova E."/>
            <person name="Nykrynova M."/>
            <person name="Rychlik I."/>
        </authorList>
    </citation>
    <scope>NUCLEOTIDE SEQUENCE [LARGE SCALE GENOMIC DNA]</scope>
    <source>
        <strain evidence="7">ET341</strain>
    </source>
</reference>
<feature type="coiled-coil region" evidence="4">
    <location>
        <begin position="536"/>
        <end position="584"/>
    </location>
</feature>
<dbReference type="Pfam" id="PF13476">
    <property type="entry name" value="AAA_23"/>
    <property type="match status" value="1"/>
</dbReference>
<organism evidence="6 7">
    <name type="scientific">Massilimicrobiota timonensis</name>
    <dbReference type="NCBI Taxonomy" id="1776392"/>
    <lineage>
        <taxon>Bacteria</taxon>
        <taxon>Bacillati</taxon>
        <taxon>Bacillota</taxon>
        <taxon>Erysipelotrichia</taxon>
        <taxon>Erysipelotrichales</taxon>
        <taxon>Erysipelotrichaceae</taxon>
        <taxon>Massilimicrobiota</taxon>
    </lineage>
</organism>
<evidence type="ECO:0000256" key="4">
    <source>
        <dbReference type="SAM" id="Coils"/>
    </source>
</evidence>
<comment type="subunit">
    <text evidence="2">Heterodimer of SbcC and SbcD.</text>
</comment>
<feature type="domain" description="Rad50/SbcC-type AAA" evidence="5">
    <location>
        <begin position="5"/>
        <end position="288"/>
    </location>
</feature>